<evidence type="ECO:0000256" key="9">
    <source>
        <dbReference type="ARBA" id="ARBA00023180"/>
    </source>
</evidence>
<evidence type="ECO:0000256" key="6">
    <source>
        <dbReference type="ARBA" id="ARBA00022989"/>
    </source>
</evidence>
<accession>A0A2G8JML4</accession>
<evidence type="ECO:0000256" key="2">
    <source>
        <dbReference type="ARBA" id="ARBA00008124"/>
    </source>
</evidence>
<keyword evidence="9" id="KW-0325">Glycoprotein</keyword>
<name>A0A2G8JML4_STIJA</name>
<dbReference type="GO" id="GO:0009247">
    <property type="term" value="P:glycolipid biosynthetic process"/>
    <property type="evidence" value="ECO:0007669"/>
    <property type="project" value="InterPro"/>
</dbReference>
<keyword evidence="3 10" id="KW-0808">Transferase</keyword>
<keyword evidence="5" id="KW-0735">Signal-anchor</keyword>
<comment type="subcellular location">
    <subcellularLocation>
        <location evidence="1">Golgi apparatus membrane</location>
        <topology evidence="1">Single-pass type II membrane protein</topology>
    </subcellularLocation>
</comment>
<keyword evidence="8" id="KW-0472">Membrane</keyword>
<evidence type="ECO:0000256" key="7">
    <source>
        <dbReference type="ARBA" id="ARBA00023034"/>
    </source>
</evidence>
<dbReference type="Proteomes" id="UP000230750">
    <property type="component" value="Unassembled WGS sequence"/>
</dbReference>
<comment type="caution">
    <text evidence="10">The sequence shown here is derived from an EMBL/GenBank/DDBJ whole genome shotgun (WGS) entry which is preliminary data.</text>
</comment>
<dbReference type="InterPro" id="IPR027417">
    <property type="entry name" value="P-loop_NTPase"/>
</dbReference>
<dbReference type="GO" id="GO:0001733">
    <property type="term" value="F:galactosylceramide sulfotransferase activity"/>
    <property type="evidence" value="ECO:0007669"/>
    <property type="project" value="InterPro"/>
</dbReference>
<gene>
    <name evidence="10" type="ORF">BSL78_26137</name>
</gene>
<dbReference type="AlphaFoldDB" id="A0A2G8JML4"/>
<dbReference type="Gene3D" id="3.40.50.300">
    <property type="entry name" value="P-loop containing nucleotide triphosphate hydrolases"/>
    <property type="match status" value="1"/>
</dbReference>
<proteinExistence type="inferred from homology"/>
<evidence type="ECO:0000313" key="11">
    <source>
        <dbReference type="Proteomes" id="UP000230750"/>
    </source>
</evidence>
<dbReference type="PANTHER" id="PTHR14647">
    <property type="entry name" value="GALACTOSE-3-O-SULFOTRANSFERASE"/>
    <property type="match status" value="1"/>
</dbReference>
<evidence type="ECO:0000256" key="5">
    <source>
        <dbReference type="ARBA" id="ARBA00022968"/>
    </source>
</evidence>
<dbReference type="SUPFAM" id="SSF52540">
    <property type="entry name" value="P-loop containing nucleoside triphosphate hydrolases"/>
    <property type="match status" value="1"/>
</dbReference>
<evidence type="ECO:0000256" key="1">
    <source>
        <dbReference type="ARBA" id="ARBA00004323"/>
    </source>
</evidence>
<reference evidence="10 11" key="1">
    <citation type="journal article" date="2017" name="PLoS Biol.">
        <title>The sea cucumber genome provides insights into morphological evolution and visceral regeneration.</title>
        <authorList>
            <person name="Zhang X."/>
            <person name="Sun L."/>
            <person name="Yuan J."/>
            <person name="Sun Y."/>
            <person name="Gao Y."/>
            <person name="Zhang L."/>
            <person name="Li S."/>
            <person name="Dai H."/>
            <person name="Hamel J.F."/>
            <person name="Liu C."/>
            <person name="Yu Y."/>
            <person name="Liu S."/>
            <person name="Lin W."/>
            <person name="Guo K."/>
            <person name="Jin S."/>
            <person name="Xu P."/>
            <person name="Storey K.B."/>
            <person name="Huan P."/>
            <person name="Zhang T."/>
            <person name="Zhou Y."/>
            <person name="Zhang J."/>
            <person name="Lin C."/>
            <person name="Li X."/>
            <person name="Xing L."/>
            <person name="Huo D."/>
            <person name="Sun M."/>
            <person name="Wang L."/>
            <person name="Mercier A."/>
            <person name="Li F."/>
            <person name="Yang H."/>
            <person name="Xiang J."/>
        </authorList>
    </citation>
    <scope>NUCLEOTIDE SEQUENCE [LARGE SCALE GENOMIC DNA]</scope>
    <source>
        <strain evidence="10">Shaxun</strain>
        <tissue evidence="10">Muscle</tissue>
    </source>
</reference>
<keyword evidence="11" id="KW-1185">Reference proteome</keyword>
<evidence type="ECO:0000256" key="4">
    <source>
        <dbReference type="ARBA" id="ARBA00022692"/>
    </source>
</evidence>
<organism evidence="10 11">
    <name type="scientific">Stichopus japonicus</name>
    <name type="common">Sea cucumber</name>
    <dbReference type="NCBI Taxonomy" id="307972"/>
    <lineage>
        <taxon>Eukaryota</taxon>
        <taxon>Metazoa</taxon>
        <taxon>Echinodermata</taxon>
        <taxon>Eleutherozoa</taxon>
        <taxon>Echinozoa</taxon>
        <taxon>Holothuroidea</taxon>
        <taxon>Aspidochirotacea</taxon>
        <taxon>Aspidochirotida</taxon>
        <taxon>Stichopodidae</taxon>
        <taxon>Apostichopus</taxon>
    </lineage>
</organism>
<feature type="non-terminal residue" evidence="10">
    <location>
        <position position="1"/>
    </location>
</feature>
<dbReference type="Pfam" id="PF06990">
    <property type="entry name" value="Gal-3-0_sulfotr"/>
    <property type="match status" value="1"/>
</dbReference>
<dbReference type="EMBL" id="MRZV01001573">
    <property type="protein sequence ID" value="PIK37021.1"/>
    <property type="molecule type" value="Genomic_DNA"/>
</dbReference>
<dbReference type="PANTHER" id="PTHR14647:SF87">
    <property type="entry name" value="PUTATIVE-RELATED"/>
    <property type="match status" value="1"/>
</dbReference>
<protein>
    <submittedName>
        <fullName evidence="10">Putative galactosylceramide sulfotransferase isoform X2</fullName>
    </submittedName>
</protein>
<keyword evidence="6" id="KW-1133">Transmembrane helix</keyword>
<dbReference type="InterPro" id="IPR009729">
    <property type="entry name" value="Gal-3-0_sulfotransfrase"/>
</dbReference>
<dbReference type="OrthoDB" id="514299at2759"/>
<sequence length="370" mass="43473">LANFFFLSICRVEAIIPKSKSAVISKEPNIVYKERSRSENWTQPPPRISTTAQKVIVLAKTHKTASSTLATIIQRFGITNNLSFALPKLVVRFGFTPFTSDMLAIQPKHGGFHIFVNHVPFNKTSIQQVMKPKAKFVTIVRNPVTHFSSAVNFYNVAKRFNMSGNIYSPDFAFSTLLKRIEQSNHISCRYTYNGQMRDLGQFHKESDLSREVIAERIKLLDEQFDLVLLQDYFDESLILLRREMFWSFEDIVYKSMKVRERERELPRQHHIDVITKWNYVDVMLYKYFKEVLQNKIKEYGPSFGNDLRHFRRVKTEVLNLCQKKPKSEGCHDFRKDVPSYTILSIRKENETLARKLLQTKQMRRKNLTLF</sequence>
<keyword evidence="4" id="KW-0812">Transmembrane</keyword>
<comment type="similarity">
    <text evidence="2">Belongs to the galactose-3-O-sulfotransferase family.</text>
</comment>
<evidence type="ECO:0000256" key="8">
    <source>
        <dbReference type="ARBA" id="ARBA00023136"/>
    </source>
</evidence>
<keyword evidence="7" id="KW-0333">Golgi apparatus</keyword>
<evidence type="ECO:0000313" key="10">
    <source>
        <dbReference type="EMBL" id="PIK37021.1"/>
    </source>
</evidence>
<dbReference type="GO" id="GO:0000139">
    <property type="term" value="C:Golgi membrane"/>
    <property type="evidence" value="ECO:0007669"/>
    <property type="project" value="UniProtKB-SubCell"/>
</dbReference>
<evidence type="ECO:0000256" key="3">
    <source>
        <dbReference type="ARBA" id="ARBA00022679"/>
    </source>
</evidence>